<dbReference type="InterPro" id="IPR000210">
    <property type="entry name" value="BTB/POZ_dom"/>
</dbReference>
<dbReference type="SMART" id="SM00225">
    <property type="entry name" value="BTB"/>
    <property type="match status" value="1"/>
</dbReference>
<dbReference type="AlphaFoldDB" id="A0A6U0SL89"/>
<dbReference type="EMBL" id="HBHI01018249">
    <property type="protein sequence ID" value="CAD9679848.1"/>
    <property type="molecule type" value="Transcribed_RNA"/>
</dbReference>
<dbReference type="SUPFAM" id="SSF54695">
    <property type="entry name" value="POZ domain"/>
    <property type="match status" value="1"/>
</dbReference>
<dbReference type="InterPro" id="IPR011333">
    <property type="entry name" value="SKP1/BTB/POZ_sf"/>
</dbReference>
<dbReference type="EMBL" id="HBHI01018250">
    <property type="protein sequence ID" value="CAD9679851.1"/>
    <property type="molecule type" value="Transcribed_RNA"/>
</dbReference>
<reference evidence="2" key="1">
    <citation type="submission" date="2021-01" db="EMBL/GenBank/DDBJ databases">
        <authorList>
            <person name="Corre E."/>
            <person name="Pelletier E."/>
            <person name="Niang G."/>
            <person name="Scheremetjew M."/>
            <person name="Finn R."/>
            <person name="Kale V."/>
            <person name="Holt S."/>
            <person name="Cochrane G."/>
            <person name="Meng A."/>
            <person name="Brown T."/>
            <person name="Cohen L."/>
        </authorList>
    </citation>
    <scope>NUCLEOTIDE SEQUENCE</scope>
    <source>
        <strain evidence="2">CCMP1452</strain>
    </source>
</reference>
<evidence type="ECO:0000313" key="3">
    <source>
        <dbReference type="EMBL" id="CAD9679851.1"/>
    </source>
</evidence>
<dbReference type="PROSITE" id="PS50097">
    <property type="entry name" value="BTB"/>
    <property type="match status" value="1"/>
</dbReference>
<evidence type="ECO:0000259" key="1">
    <source>
        <dbReference type="PROSITE" id="PS50097"/>
    </source>
</evidence>
<dbReference type="PANTHER" id="PTHR24413">
    <property type="entry name" value="SPECKLE-TYPE POZ PROTEIN"/>
    <property type="match status" value="1"/>
</dbReference>
<proteinExistence type="predicted"/>
<evidence type="ECO:0000313" key="2">
    <source>
        <dbReference type="EMBL" id="CAD9679848.1"/>
    </source>
</evidence>
<organism evidence="2">
    <name type="scientific">Eucampia antarctica</name>
    <dbReference type="NCBI Taxonomy" id="49252"/>
    <lineage>
        <taxon>Eukaryota</taxon>
        <taxon>Sar</taxon>
        <taxon>Stramenopiles</taxon>
        <taxon>Ochrophyta</taxon>
        <taxon>Bacillariophyta</taxon>
        <taxon>Mediophyceae</taxon>
        <taxon>Biddulphiophycidae</taxon>
        <taxon>Hemiaulales</taxon>
        <taxon>Hemiaulaceae</taxon>
        <taxon>Eucampia</taxon>
    </lineage>
</organism>
<dbReference type="Pfam" id="PF00651">
    <property type="entry name" value="BTB"/>
    <property type="match status" value="1"/>
</dbReference>
<dbReference type="Gene3D" id="3.30.710.10">
    <property type="entry name" value="Potassium Channel Kv1.1, Chain A"/>
    <property type="match status" value="1"/>
</dbReference>
<accession>A0A6U0SL89</accession>
<feature type="domain" description="BTB" evidence="1">
    <location>
        <begin position="40"/>
        <end position="110"/>
    </location>
</feature>
<sequence length="183" mass="21066">MNDFFVLDTDPPPHAIVTEPTCLQLVERRLRHFTNESKFSDVTFLVEGKRVYGHRLILSTVSDCFRAMFTTGFKESTQRGCAEIEIPNCSYHTFLSMMEYMYTGNLMPMDVSTPQGIEHAVEMLELADLFILEHLKQECEKILQPVVNLDTLDYLTQVAQKTNSPQLCAICSHFQRNIENNNH</sequence>
<name>A0A6U0SL89_9STRA</name>
<protein>
    <recommendedName>
        <fullName evidence="1">BTB domain-containing protein</fullName>
    </recommendedName>
</protein>
<gene>
    <name evidence="2" type="ORF">EANT1437_LOCUS9326</name>
    <name evidence="3" type="ORF">EANT1437_LOCUS9327</name>
</gene>